<keyword evidence="1" id="KW-1133">Transmembrane helix</keyword>
<dbReference type="EMBL" id="QAON01000011">
    <property type="protein sequence ID" value="PTQ88580.1"/>
    <property type="molecule type" value="Genomic_DNA"/>
</dbReference>
<feature type="transmembrane region" description="Helical" evidence="1">
    <location>
        <begin position="23"/>
        <end position="46"/>
    </location>
</feature>
<evidence type="ECO:0000313" key="2">
    <source>
        <dbReference type="EMBL" id="PTQ88580.1"/>
    </source>
</evidence>
<reference evidence="2 3" key="1">
    <citation type="submission" date="2018-04" db="EMBL/GenBank/DDBJ databases">
        <title>Genomic Encyclopedia of Archaeal and Bacterial Type Strains, Phase II (KMG-II): from individual species to whole genera.</title>
        <authorList>
            <person name="Goeker M."/>
        </authorList>
    </citation>
    <scope>NUCLEOTIDE SEQUENCE [LARGE SCALE GENOMIC DNA]</scope>
    <source>
        <strain evidence="2 3">DSM 5822</strain>
    </source>
</reference>
<accession>A0A2T5IX96</accession>
<organism evidence="2 3">
    <name type="scientific">Agitococcus lubricus</name>
    <dbReference type="NCBI Taxonomy" id="1077255"/>
    <lineage>
        <taxon>Bacteria</taxon>
        <taxon>Pseudomonadati</taxon>
        <taxon>Pseudomonadota</taxon>
        <taxon>Gammaproteobacteria</taxon>
        <taxon>Moraxellales</taxon>
        <taxon>Moraxellaceae</taxon>
        <taxon>Agitococcus</taxon>
    </lineage>
</organism>
<sequence>MISSREDFRESLKRRESQALRDVYFYKEFFIVICCGGAGFWLPYLANWDTSLIEPKSVFTFGLATLAVIFDSRFFTKSSGDETLSDLNKLIVIIGIFVSVLILWKSVSSRSYLLAFCGLFWVVLTWFYDRINHSKYNIVNSKNSLGGEV</sequence>
<proteinExistence type="predicted"/>
<protein>
    <submittedName>
        <fullName evidence="2">Uncharacterized protein</fullName>
    </submittedName>
</protein>
<dbReference type="Proteomes" id="UP000244223">
    <property type="component" value="Unassembled WGS sequence"/>
</dbReference>
<keyword evidence="1" id="KW-0812">Transmembrane</keyword>
<gene>
    <name evidence="2" type="ORF">C8N29_111103</name>
</gene>
<feature type="transmembrane region" description="Helical" evidence="1">
    <location>
        <begin position="58"/>
        <end position="75"/>
    </location>
</feature>
<comment type="caution">
    <text evidence="2">The sequence shown here is derived from an EMBL/GenBank/DDBJ whole genome shotgun (WGS) entry which is preliminary data.</text>
</comment>
<feature type="transmembrane region" description="Helical" evidence="1">
    <location>
        <begin position="87"/>
        <end position="104"/>
    </location>
</feature>
<keyword evidence="1" id="KW-0472">Membrane</keyword>
<dbReference type="AlphaFoldDB" id="A0A2T5IX96"/>
<evidence type="ECO:0000313" key="3">
    <source>
        <dbReference type="Proteomes" id="UP000244223"/>
    </source>
</evidence>
<name>A0A2T5IX96_9GAMM</name>
<feature type="transmembrane region" description="Helical" evidence="1">
    <location>
        <begin position="110"/>
        <end position="128"/>
    </location>
</feature>
<dbReference type="RefSeq" id="WP_107866211.1">
    <property type="nucleotide sequence ID" value="NZ_QAON01000011.1"/>
</dbReference>
<evidence type="ECO:0000256" key="1">
    <source>
        <dbReference type="SAM" id="Phobius"/>
    </source>
</evidence>
<keyword evidence="3" id="KW-1185">Reference proteome</keyword>